<evidence type="ECO:0000256" key="4">
    <source>
        <dbReference type="ARBA" id="ARBA00023136"/>
    </source>
</evidence>
<name>A0ABU5HV64_9BACE</name>
<evidence type="ECO:0000256" key="2">
    <source>
        <dbReference type="ARBA" id="ARBA00006275"/>
    </source>
</evidence>
<dbReference type="Pfam" id="PF07980">
    <property type="entry name" value="SusD_RagB"/>
    <property type="match status" value="1"/>
</dbReference>
<dbReference type="Proteomes" id="UP001292913">
    <property type="component" value="Unassembled WGS sequence"/>
</dbReference>
<organism evidence="7 8">
    <name type="scientific">Bacteroides vicugnae</name>
    <dbReference type="NCBI Taxonomy" id="3037989"/>
    <lineage>
        <taxon>Bacteria</taxon>
        <taxon>Pseudomonadati</taxon>
        <taxon>Bacteroidota</taxon>
        <taxon>Bacteroidia</taxon>
        <taxon>Bacteroidales</taxon>
        <taxon>Bacteroidaceae</taxon>
        <taxon>Bacteroides</taxon>
    </lineage>
</organism>
<dbReference type="RefSeq" id="WP_148364271.1">
    <property type="nucleotide sequence ID" value="NZ_JARZAK010000018.1"/>
</dbReference>
<comment type="subcellular location">
    <subcellularLocation>
        <location evidence="1">Cell outer membrane</location>
    </subcellularLocation>
</comment>
<dbReference type="Gene3D" id="1.25.40.390">
    <property type="match status" value="1"/>
</dbReference>
<gene>
    <name evidence="7" type="ORF">QHG74_20440</name>
</gene>
<evidence type="ECO:0000313" key="7">
    <source>
        <dbReference type="EMBL" id="MDY7260084.1"/>
    </source>
</evidence>
<dbReference type="InterPro" id="IPR011990">
    <property type="entry name" value="TPR-like_helical_dom_sf"/>
</dbReference>
<sequence length="672" mass="76246">MKQRYKWLVRAVIGGILCIGSVSCVDEIKFGNSFLDKAPGGTATKDTVFNSATYTRQFLNSCYSRQYYGLPYGNSSNVDFPDSSNPYLGKFDALTDCWQLHYESTTIYNSYYSGTHTANYGTRGDIFGYTREVVWQVVRWCWLLLENVDNVPGMSDTEKTKIKAEAKCIMAARYFDMFRHYGGLPLVYESFSGTESSYNLPRATVEETVKYMINLLDEAINSGGLEWAYTGADATTETGHWTKAGAMALKCKIWQFAASPLFNASQGYAGGSSEAEQQHLVWYGSYRSELWDNCLAACKEFFNAMAVNGFYQLKEATGDTPADYRYAYRMGYVLLNSPEVLHSVRVNGYETTGGSSSYFWHAWCNNGRNSYTPTQEYVEMFPWADGTPFDWDKTEAEGKLDEMFLKGTFKDGEQTLSDLDLTRDPRLYESAIVNNVPENLGWSSASMSGDPWELWVGGSDAGTSSFLESGRFATGYENMKYYLSDSDYNRQGVHWVYLRLSDLYLTYAEALLQANNDLQGAVNQIDIVRARVGLPGLVKCNPDKNLLSDKDALLEELLRERACELGMEDSRYFDLVRYKRADRFETPLHGLLIYRLDSNGSPIEKAWREGSDKTTSKNGGALQPVKFSYKKFQLKNRTRVWWTKGFDSKWYLSPFPQSEINKGYGLIQNPGW</sequence>
<accession>A0ABU5HV64</accession>
<dbReference type="PROSITE" id="PS51257">
    <property type="entry name" value="PROKAR_LIPOPROTEIN"/>
    <property type="match status" value="1"/>
</dbReference>
<comment type="caution">
    <text evidence="7">The sequence shown here is derived from an EMBL/GenBank/DDBJ whole genome shotgun (WGS) entry which is preliminary data.</text>
</comment>
<reference evidence="7 8" key="1">
    <citation type="submission" date="2023-04" db="EMBL/GenBank/DDBJ databases">
        <title>Bacteroides pacosi sp. nov., isolated from the fecal material of an alpaca.</title>
        <authorList>
            <person name="Miller S."/>
            <person name="Hendry M."/>
            <person name="King J."/>
            <person name="Sankaranarayanan K."/>
            <person name="Lawson P.A."/>
        </authorList>
    </citation>
    <scope>NUCLEOTIDE SEQUENCE [LARGE SCALE GENOMIC DNA]</scope>
    <source>
        <strain evidence="7 8">A2-P53</strain>
    </source>
</reference>
<evidence type="ECO:0000256" key="5">
    <source>
        <dbReference type="ARBA" id="ARBA00023237"/>
    </source>
</evidence>
<proteinExistence type="inferred from homology"/>
<keyword evidence="4" id="KW-0472">Membrane</keyword>
<protein>
    <submittedName>
        <fullName evidence="7">RagB/SusD family nutrient uptake outer membrane protein</fullName>
    </submittedName>
</protein>
<evidence type="ECO:0000313" key="8">
    <source>
        <dbReference type="Proteomes" id="UP001292913"/>
    </source>
</evidence>
<comment type="similarity">
    <text evidence="2">Belongs to the SusD family.</text>
</comment>
<keyword evidence="5" id="KW-0998">Cell outer membrane</keyword>
<evidence type="ECO:0000256" key="1">
    <source>
        <dbReference type="ARBA" id="ARBA00004442"/>
    </source>
</evidence>
<evidence type="ECO:0000256" key="3">
    <source>
        <dbReference type="ARBA" id="ARBA00022729"/>
    </source>
</evidence>
<dbReference type="SUPFAM" id="SSF48452">
    <property type="entry name" value="TPR-like"/>
    <property type="match status" value="1"/>
</dbReference>
<keyword evidence="8" id="KW-1185">Reference proteome</keyword>
<keyword evidence="3" id="KW-0732">Signal</keyword>
<evidence type="ECO:0000259" key="6">
    <source>
        <dbReference type="Pfam" id="PF07980"/>
    </source>
</evidence>
<dbReference type="InterPro" id="IPR012944">
    <property type="entry name" value="SusD_RagB_dom"/>
</dbReference>
<dbReference type="EMBL" id="JARZAK010000018">
    <property type="protein sequence ID" value="MDY7260084.1"/>
    <property type="molecule type" value="Genomic_DNA"/>
</dbReference>
<feature type="domain" description="RagB/SusD" evidence="6">
    <location>
        <begin position="355"/>
        <end position="672"/>
    </location>
</feature>